<dbReference type="OrthoDB" id="8241374at2"/>
<gene>
    <name evidence="2" type="ordered locus">Caul_2976</name>
</gene>
<evidence type="ECO:0008006" key="3">
    <source>
        <dbReference type="Google" id="ProtNLM"/>
    </source>
</evidence>
<feature type="chain" id="PRO_5002752939" description="DUF1134 domain-containing protein" evidence="1">
    <location>
        <begin position="29"/>
        <end position="151"/>
    </location>
</feature>
<proteinExistence type="predicted"/>
<dbReference type="eggNOG" id="ENOG5032ZYT">
    <property type="taxonomic scope" value="Bacteria"/>
</dbReference>
<protein>
    <recommendedName>
        <fullName evidence="3">DUF1134 domain-containing protein</fullName>
    </recommendedName>
</protein>
<dbReference type="STRING" id="366602.Caul_2976"/>
<name>B0T0M4_CAUSK</name>
<feature type="signal peptide" evidence="1">
    <location>
        <begin position="1"/>
        <end position="28"/>
    </location>
</feature>
<dbReference type="AlphaFoldDB" id="B0T0M4"/>
<dbReference type="EMBL" id="CP000927">
    <property type="protein sequence ID" value="ABZ72103.1"/>
    <property type="molecule type" value="Genomic_DNA"/>
</dbReference>
<organism evidence="2">
    <name type="scientific">Caulobacter sp. (strain K31)</name>
    <dbReference type="NCBI Taxonomy" id="366602"/>
    <lineage>
        <taxon>Bacteria</taxon>
        <taxon>Pseudomonadati</taxon>
        <taxon>Pseudomonadota</taxon>
        <taxon>Alphaproteobacteria</taxon>
        <taxon>Caulobacterales</taxon>
        <taxon>Caulobacteraceae</taxon>
        <taxon>Caulobacter</taxon>
    </lineage>
</organism>
<evidence type="ECO:0000313" key="2">
    <source>
        <dbReference type="EMBL" id="ABZ72103.1"/>
    </source>
</evidence>
<evidence type="ECO:0000256" key="1">
    <source>
        <dbReference type="SAM" id="SignalP"/>
    </source>
</evidence>
<accession>B0T0M4</accession>
<dbReference type="KEGG" id="cak:Caul_2976"/>
<reference evidence="2" key="1">
    <citation type="submission" date="2008-01" db="EMBL/GenBank/DDBJ databases">
        <title>Complete sequence of chromosome of Caulobacter sp. K31.</title>
        <authorList>
            <consortium name="US DOE Joint Genome Institute"/>
            <person name="Copeland A."/>
            <person name="Lucas S."/>
            <person name="Lapidus A."/>
            <person name="Barry K."/>
            <person name="Glavina del Rio T."/>
            <person name="Dalin E."/>
            <person name="Tice H."/>
            <person name="Pitluck S."/>
            <person name="Bruce D."/>
            <person name="Goodwin L."/>
            <person name="Thompson L.S."/>
            <person name="Brettin T."/>
            <person name="Detter J.C."/>
            <person name="Han C."/>
            <person name="Schmutz J."/>
            <person name="Larimer F."/>
            <person name="Land M."/>
            <person name="Hauser L."/>
            <person name="Kyrpides N."/>
            <person name="Kim E."/>
            <person name="Stephens C."/>
            <person name="Richardson P."/>
        </authorList>
    </citation>
    <scope>NUCLEOTIDE SEQUENCE [LARGE SCALE GENOMIC DNA]</scope>
    <source>
        <strain evidence="2">K31</strain>
    </source>
</reference>
<dbReference type="HOGENOM" id="CLU_1728054_0_0_5"/>
<sequence precursor="true">MVKIHHRQVWAAISLSGLLWLAPAAAQARPPVEPAPATATFKGEGLALVVGYHTGRGVLTFQGRRHNFVVRGVSAVGLGAERVDGTAEVRNLHAVSDFEGLYWGAGAGGVFVLGEGAAVLRNAKGVEIRLHTDNRGLQLMLAAGGARIELR</sequence>
<keyword evidence="1" id="KW-0732">Signal</keyword>